<dbReference type="Proteomes" id="UP000451354">
    <property type="component" value="Chromosome"/>
</dbReference>
<dbReference type="NCBIfam" id="TIGR01552">
    <property type="entry name" value="phd_fam"/>
    <property type="match status" value="1"/>
</dbReference>
<reference evidence="2" key="1">
    <citation type="journal article" date="2022" name="Int. J. Syst. Evol. Microbiol.">
        <title>Cellulosimicrobium protaetiae sp. nov., isolated from the gut of the larva of Protaetia brevitarsis seulensis.</title>
        <authorList>
            <person name="Le Han H."/>
            <person name="Nguyen T.T.H."/>
            <person name="Li Z."/>
            <person name="Shin N.R."/>
            <person name="Kim S.G."/>
        </authorList>
    </citation>
    <scope>NUCLEOTIDE SEQUENCE [LARGE SCALE GENOMIC DNA]</scope>
    <source>
        <strain evidence="2">BI34</strain>
    </source>
</reference>
<proteinExistence type="predicted"/>
<name>A0A6M5U9R3_9MICO</name>
<dbReference type="OrthoDB" id="557859at2"/>
<evidence type="ECO:0000313" key="1">
    <source>
        <dbReference type="EMBL" id="QJW34864.1"/>
    </source>
</evidence>
<dbReference type="EMBL" id="CP052757">
    <property type="protein sequence ID" value="QJW34864.1"/>
    <property type="molecule type" value="Genomic_DNA"/>
</dbReference>
<evidence type="ECO:0000313" key="2">
    <source>
        <dbReference type="Proteomes" id="UP000451354"/>
    </source>
</evidence>
<organism evidence="1 2">
    <name type="scientific">Cellulosimicrobium protaetiae</name>
    <dbReference type="NCBI Taxonomy" id="2587808"/>
    <lineage>
        <taxon>Bacteria</taxon>
        <taxon>Bacillati</taxon>
        <taxon>Actinomycetota</taxon>
        <taxon>Actinomycetes</taxon>
        <taxon>Micrococcales</taxon>
        <taxon>Promicromonosporaceae</taxon>
        <taxon>Cellulosimicrobium</taxon>
    </lineage>
</organism>
<dbReference type="AlphaFoldDB" id="A0A6M5U9R3"/>
<accession>A0A6M5U9R3</accession>
<sequence>METVGTRELKQNPNAVIRRVLDTGQEIEVTAYGTPTGVRLVPDRGRRSARWVPGSDLVGVPPMSPANAEDLVSQIEHAREDDLVRDPWEDRP</sequence>
<keyword evidence="2" id="KW-1185">Reference proteome</keyword>
<protein>
    <submittedName>
        <fullName evidence="1">Type II toxin-antitoxin system prevent-host-death family antitoxin</fullName>
    </submittedName>
</protein>
<dbReference type="KEGG" id="cprt:FIC82_000260"/>
<dbReference type="RefSeq" id="WP_154797114.1">
    <property type="nucleotide sequence ID" value="NZ_CP052757.1"/>
</dbReference>
<gene>
    <name evidence="1" type="ORF">FIC82_000260</name>
</gene>